<gene>
    <name evidence="1" type="ORF">TGCAST_275840A</name>
</gene>
<proteinExistence type="predicted"/>
<organism evidence="1 2">
    <name type="scientific">Toxoplasma gondii CAST</name>
    <dbReference type="NCBI Taxonomy" id="943122"/>
    <lineage>
        <taxon>Eukaryota</taxon>
        <taxon>Sar</taxon>
        <taxon>Alveolata</taxon>
        <taxon>Apicomplexa</taxon>
        <taxon>Conoidasida</taxon>
        <taxon>Coccidia</taxon>
        <taxon>Eucoccidiorida</taxon>
        <taxon>Eimeriorina</taxon>
        <taxon>Sarcocystidae</taxon>
        <taxon>Toxoplasma</taxon>
    </lineage>
</organism>
<dbReference type="AlphaFoldDB" id="A0A3R8A3K7"/>
<accession>A0A3R8A3K7</accession>
<comment type="caution">
    <text evidence="1">The sequence shown here is derived from an EMBL/GenBank/DDBJ whole genome shotgun (WGS) entry which is preliminary data.</text>
</comment>
<dbReference type="VEuPathDB" id="ToxoDB:TGCAST_275840A"/>
<dbReference type="Proteomes" id="UP000284452">
    <property type="component" value="Unassembled WGS sequence"/>
</dbReference>
<evidence type="ECO:0000313" key="2">
    <source>
        <dbReference type="Proteomes" id="UP000284452"/>
    </source>
</evidence>
<reference evidence="1 2" key="1">
    <citation type="submission" date="2017-10" db="EMBL/GenBank/DDBJ databases">
        <authorList>
            <person name="Sibley D."/>
            <person name="Venepally P."/>
            <person name="Karamycheva S."/>
            <person name="Hadjithomas M."/>
            <person name="Khan A."/>
            <person name="Brunk B."/>
            <person name="Roos D."/>
            <person name="Caler E."/>
            <person name="Lorenzi H."/>
        </authorList>
    </citation>
    <scope>NUCLEOTIDE SEQUENCE [LARGE SCALE GENOMIC DNA]</scope>
    <source>
        <strain evidence="1 2">CAST</strain>
    </source>
</reference>
<sequence length="121" mass="13683">MPRFSDLPSSSLMDQFPLPVSPRALRFATPFLSGLLLVPLVSLSSMPRRFSQVLPPLIFSSLPRSQISSLLLPLLPFLRLHLSWLFVVLLTRLLGERLVDGLRCLMFRKRLRASGAILLCR</sequence>
<evidence type="ECO:0000313" key="1">
    <source>
        <dbReference type="EMBL" id="RQX66843.1"/>
    </source>
</evidence>
<name>A0A3R8A3K7_TOXGO</name>
<dbReference type="EMBL" id="AHIV02002199">
    <property type="protein sequence ID" value="RQX66843.1"/>
    <property type="molecule type" value="Genomic_DNA"/>
</dbReference>
<protein>
    <submittedName>
        <fullName evidence="1">Protein phosphatase 2C domain-containing protein</fullName>
    </submittedName>
</protein>